<dbReference type="PANTHER" id="PTHR12137:SF54">
    <property type="entry name" value="CARBOHYDRATE SULFOTRANSFERASE"/>
    <property type="match status" value="1"/>
</dbReference>
<dbReference type="GO" id="GO:0008146">
    <property type="term" value="F:sulfotransferase activity"/>
    <property type="evidence" value="ECO:0007669"/>
    <property type="project" value="InterPro"/>
</dbReference>
<evidence type="ECO:0000313" key="9">
    <source>
        <dbReference type="Proteomes" id="UP000218332"/>
    </source>
</evidence>
<keyword evidence="7" id="KW-0325">Glycoprotein</keyword>
<keyword evidence="6" id="KW-0472">Membrane</keyword>
<evidence type="ECO:0000256" key="4">
    <source>
        <dbReference type="ARBA" id="ARBA00022989"/>
    </source>
</evidence>
<dbReference type="AlphaFoldDB" id="A0A2A2I472"/>
<keyword evidence="3" id="KW-0812">Transmembrane</keyword>
<dbReference type="EMBL" id="NMPM01000038">
    <property type="protein sequence ID" value="PAV26084.1"/>
    <property type="molecule type" value="Genomic_DNA"/>
</dbReference>
<reference evidence="8 9" key="1">
    <citation type="submission" date="2017-07" db="EMBL/GenBank/DDBJ databases">
        <title>Tamlnaduibacter salinus (Mi-7) genome sequencing.</title>
        <authorList>
            <person name="Verma A."/>
            <person name="Krishnamurthi S."/>
        </authorList>
    </citation>
    <scope>NUCLEOTIDE SEQUENCE [LARGE SCALE GENOMIC DNA]</scope>
    <source>
        <strain evidence="8 9">Mi-7</strain>
    </source>
</reference>
<accession>A0A2A2I472</accession>
<gene>
    <name evidence="8" type="ORF">CF392_07585</name>
</gene>
<keyword evidence="4" id="KW-1133">Transmembrane helix</keyword>
<organism evidence="8 9">
    <name type="scientific">Tamilnaduibacter salinus</name>
    <dbReference type="NCBI Taxonomy" id="1484056"/>
    <lineage>
        <taxon>Bacteria</taxon>
        <taxon>Pseudomonadati</taxon>
        <taxon>Pseudomonadota</taxon>
        <taxon>Gammaproteobacteria</taxon>
        <taxon>Pseudomonadales</taxon>
        <taxon>Marinobacteraceae</taxon>
        <taxon>Tamilnaduibacter</taxon>
    </lineage>
</organism>
<keyword evidence="2" id="KW-0808">Transferase</keyword>
<evidence type="ECO:0000256" key="7">
    <source>
        <dbReference type="ARBA" id="ARBA00023180"/>
    </source>
</evidence>
<name>A0A2A2I472_9GAMM</name>
<evidence type="ECO:0000256" key="6">
    <source>
        <dbReference type="ARBA" id="ARBA00023136"/>
    </source>
</evidence>
<evidence type="ECO:0000256" key="3">
    <source>
        <dbReference type="ARBA" id="ARBA00022692"/>
    </source>
</evidence>
<comment type="subcellular location">
    <subcellularLocation>
        <location evidence="1">Golgi apparatus membrane</location>
        <topology evidence="1">Single-pass type II membrane protein</topology>
    </subcellularLocation>
</comment>
<evidence type="ECO:0000256" key="5">
    <source>
        <dbReference type="ARBA" id="ARBA00023034"/>
    </source>
</evidence>
<dbReference type="InterPro" id="IPR018011">
    <property type="entry name" value="Carb_sulfotrans_8-10"/>
</dbReference>
<dbReference type="InterPro" id="IPR005331">
    <property type="entry name" value="Sulfotransferase"/>
</dbReference>
<keyword evidence="5" id="KW-0333">Golgi apparatus</keyword>
<comment type="caution">
    <text evidence="8">The sequence shown here is derived from an EMBL/GenBank/DDBJ whole genome shotgun (WGS) entry which is preliminary data.</text>
</comment>
<dbReference type="GO" id="GO:0016020">
    <property type="term" value="C:membrane"/>
    <property type="evidence" value="ECO:0007669"/>
    <property type="project" value="InterPro"/>
</dbReference>
<evidence type="ECO:0000313" key="8">
    <source>
        <dbReference type="EMBL" id="PAV26084.1"/>
    </source>
</evidence>
<evidence type="ECO:0008006" key="10">
    <source>
        <dbReference type="Google" id="ProtNLM"/>
    </source>
</evidence>
<keyword evidence="9" id="KW-1185">Reference proteome</keyword>
<sequence length="288" mass="33853">MTDAVPEARQNRKKTVAGALYFPLQARISIEQEVSLCRFYPFKHIARRMRDPVVNHRQRLIYFPIPKSACTTFTTFLAITDPDVLGFNSQTEGIHTFRNRTKSIRLNNFRLLLSDEYHRFTVIRRPYERLLSAYLDKIVKPKRSRAVMVTEKDDPSFQDLVYWIYTVPDHRIEEHFRPQTTFIRHVPFDHIGLFDDLESTFRWLEQRTSINPEQLLENRIHSPKRTKYGESQPVKTPPYAMKASELASLASFPASEQFFADHLASLVNRRFEQDLKLYNVVKEASQAS</sequence>
<dbReference type="PANTHER" id="PTHR12137">
    <property type="entry name" value="CARBOHYDRATE SULFOTRANSFERASE"/>
    <property type="match status" value="1"/>
</dbReference>
<dbReference type="RefSeq" id="WP_095610855.1">
    <property type="nucleotide sequence ID" value="NZ_NMPM01000038.1"/>
</dbReference>
<evidence type="ECO:0000256" key="1">
    <source>
        <dbReference type="ARBA" id="ARBA00004323"/>
    </source>
</evidence>
<proteinExistence type="predicted"/>
<evidence type="ECO:0000256" key="2">
    <source>
        <dbReference type="ARBA" id="ARBA00022679"/>
    </source>
</evidence>
<dbReference type="Pfam" id="PF03567">
    <property type="entry name" value="Sulfotransfer_2"/>
    <property type="match status" value="1"/>
</dbReference>
<dbReference type="Proteomes" id="UP000218332">
    <property type="component" value="Unassembled WGS sequence"/>
</dbReference>
<dbReference type="GO" id="GO:0016051">
    <property type="term" value="P:carbohydrate biosynthetic process"/>
    <property type="evidence" value="ECO:0007669"/>
    <property type="project" value="InterPro"/>
</dbReference>
<protein>
    <recommendedName>
        <fullName evidence="10">Sulfotransferase family protein</fullName>
    </recommendedName>
</protein>